<dbReference type="SMART" id="SM00343">
    <property type="entry name" value="ZnF_C2HC"/>
    <property type="match status" value="1"/>
</dbReference>
<proteinExistence type="predicted"/>
<reference evidence="1" key="1">
    <citation type="submission" date="2020-04" db="EMBL/GenBank/DDBJ databases">
        <authorList>
            <person name="Alioto T."/>
            <person name="Alioto T."/>
            <person name="Gomez Garrido J."/>
        </authorList>
    </citation>
    <scope>NUCLEOTIDE SEQUENCE</scope>
    <source>
        <strain evidence="1">A484AB</strain>
    </source>
</reference>
<protein>
    <submittedName>
        <fullName evidence="1">Retrovirus poly</fullName>
    </submittedName>
</protein>
<organism evidence="1 2">
    <name type="scientific">Paramuricea clavata</name>
    <name type="common">Red gorgonian</name>
    <name type="synonym">Violescent sea-whip</name>
    <dbReference type="NCBI Taxonomy" id="317549"/>
    <lineage>
        <taxon>Eukaryota</taxon>
        <taxon>Metazoa</taxon>
        <taxon>Cnidaria</taxon>
        <taxon>Anthozoa</taxon>
        <taxon>Octocorallia</taxon>
        <taxon>Malacalcyonacea</taxon>
        <taxon>Plexauridae</taxon>
        <taxon>Paramuricea</taxon>
    </lineage>
</organism>
<dbReference type="PROSITE" id="PS50158">
    <property type="entry name" value="ZF_CCHC"/>
    <property type="match status" value="1"/>
</dbReference>
<gene>
    <name evidence="1" type="ORF">PACLA_8A066659</name>
</gene>
<dbReference type="InterPro" id="IPR001878">
    <property type="entry name" value="Znf_CCHC"/>
</dbReference>
<accession>A0A7D9EHD7</accession>
<dbReference type="OrthoDB" id="10340349at2759"/>
<comment type="caution">
    <text evidence="1">The sequence shown here is derived from an EMBL/GenBank/DDBJ whole genome shotgun (WGS) entry which is preliminary data.</text>
</comment>
<dbReference type="AlphaFoldDB" id="A0A7D9EHD7"/>
<name>A0A7D9EHD7_PARCT</name>
<dbReference type="Proteomes" id="UP001152795">
    <property type="component" value="Unassembled WGS sequence"/>
</dbReference>
<dbReference type="GO" id="GO:0008270">
    <property type="term" value="F:zinc ion binding"/>
    <property type="evidence" value="ECO:0007669"/>
    <property type="project" value="InterPro"/>
</dbReference>
<evidence type="ECO:0000313" key="1">
    <source>
        <dbReference type="EMBL" id="CAB4010120.1"/>
    </source>
</evidence>
<evidence type="ECO:0000313" key="2">
    <source>
        <dbReference type="Proteomes" id="UP001152795"/>
    </source>
</evidence>
<dbReference type="InterPro" id="IPR036875">
    <property type="entry name" value="Znf_CCHC_sf"/>
</dbReference>
<dbReference type="SUPFAM" id="SSF57756">
    <property type="entry name" value="Retrovirus zinc finger-like domains"/>
    <property type="match status" value="1"/>
</dbReference>
<dbReference type="Pfam" id="PF00098">
    <property type="entry name" value="zf-CCHC"/>
    <property type="match status" value="1"/>
</dbReference>
<dbReference type="EMBL" id="CACRXK020006682">
    <property type="protein sequence ID" value="CAB4010120.1"/>
    <property type="molecule type" value="Genomic_DNA"/>
</dbReference>
<keyword evidence="2" id="KW-1185">Reference proteome</keyword>
<sequence length="506" mass="57696">MATVEELTGIVKGLANVGKSQLLANQHDAQEANRQHIEALTKTVADLATNFPSSSHVDTLKLPQVVLPRYTAKHWTTYLKQQVQQDLRAYDSVVFAEECKHALGEDPANITIEQYETYFNLFKASLVKKRGKPKDERICELLQVYYNLQQSKAEPVSTFAHRFCDIQHKLEKCIPGIHYTGTNDHIELRHAFLIKLQPEIGKALMSRDAKYSSLSEVIEAANRFEQSFPPLPLLSADYVDPFREDKAMLKAKSCYNCNQPGHFKRNCPALYNPGTNQERKQTFRGNTTSQTEVCLQWNQHVPRSLLPDNQCKFHREHVCLVCKKKGCKQLLHKEDKLPTQSQLEERLSTNSVEIPDLSKKYIMWTKVKSVGVELSLPLDTCCSVSLCSLTHAEHVQQMHLDLKMTKLTKPVAINVANEDAVLQGIRERERGPGKSSVHTILVVPKLAWHVLFGNNHLEATNAIVKHQERCYKVPKGTSCLSFWKSRNQCHILEYSSRNPSKIITWY</sequence>
<dbReference type="GO" id="GO:0003676">
    <property type="term" value="F:nucleic acid binding"/>
    <property type="evidence" value="ECO:0007669"/>
    <property type="project" value="InterPro"/>
</dbReference>
<dbReference type="Gene3D" id="4.10.60.10">
    <property type="entry name" value="Zinc finger, CCHC-type"/>
    <property type="match status" value="1"/>
</dbReference>